<comment type="caution">
    <text evidence="1">The sequence shown here is derived from an EMBL/GenBank/DDBJ whole genome shotgun (WGS) entry which is preliminary data.</text>
</comment>
<name>A0ABQ9I181_9NEOP</name>
<proteinExistence type="predicted"/>
<sequence>MVGKHFTDVELSRKDRALPLASMTCSDKIYDDIVVVDPFLIFQRIYISKQTYDDLKTYLQHELAPFPLALFDEAGMQKSKTSRKNVDLHNFDIVMDGGFLLHKVAWPGGSTCSTICQSYIDYILKYYSGYSSTAKSTKDVEKTRRYRLKKSVVIHFGKDTEITLKQDYYLCNGNNKSKLISMLSVRLCDSGIECRNTSDDADTLIVSNATDKSM</sequence>
<protein>
    <submittedName>
        <fullName evidence="1">Uncharacterized protein</fullName>
    </submittedName>
</protein>
<dbReference type="EMBL" id="JARBHB010000003">
    <property type="protein sequence ID" value="KAJ8890401.1"/>
    <property type="molecule type" value="Genomic_DNA"/>
</dbReference>
<organism evidence="1 2">
    <name type="scientific">Dryococelus australis</name>
    <dbReference type="NCBI Taxonomy" id="614101"/>
    <lineage>
        <taxon>Eukaryota</taxon>
        <taxon>Metazoa</taxon>
        <taxon>Ecdysozoa</taxon>
        <taxon>Arthropoda</taxon>
        <taxon>Hexapoda</taxon>
        <taxon>Insecta</taxon>
        <taxon>Pterygota</taxon>
        <taxon>Neoptera</taxon>
        <taxon>Polyneoptera</taxon>
        <taxon>Phasmatodea</taxon>
        <taxon>Verophasmatodea</taxon>
        <taxon>Anareolatae</taxon>
        <taxon>Phasmatidae</taxon>
        <taxon>Eurycanthinae</taxon>
        <taxon>Dryococelus</taxon>
    </lineage>
</organism>
<gene>
    <name evidence="1" type="ORF">PR048_009909</name>
</gene>
<reference evidence="1 2" key="1">
    <citation type="submission" date="2023-02" db="EMBL/GenBank/DDBJ databases">
        <title>LHISI_Scaffold_Assembly.</title>
        <authorList>
            <person name="Stuart O.P."/>
            <person name="Cleave R."/>
            <person name="Magrath M.J.L."/>
            <person name="Mikheyev A.S."/>
        </authorList>
    </citation>
    <scope>NUCLEOTIDE SEQUENCE [LARGE SCALE GENOMIC DNA]</scope>
    <source>
        <strain evidence="1">Daus_M_001</strain>
        <tissue evidence="1">Leg muscle</tissue>
    </source>
</reference>
<evidence type="ECO:0000313" key="2">
    <source>
        <dbReference type="Proteomes" id="UP001159363"/>
    </source>
</evidence>
<keyword evidence="2" id="KW-1185">Reference proteome</keyword>
<accession>A0ABQ9I181</accession>
<evidence type="ECO:0000313" key="1">
    <source>
        <dbReference type="EMBL" id="KAJ8890401.1"/>
    </source>
</evidence>
<dbReference type="Proteomes" id="UP001159363">
    <property type="component" value="Chromosome 3"/>
</dbReference>